<dbReference type="CDD" id="cd00038">
    <property type="entry name" value="CAP_ED"/>
    <property type="match status" value="1"/>
</dbReference>
<dbReference type="InterPro" id="IPR018490">
    <property type="entry name" value="cNMP-bd_dom_sf"/>
</dbReference>
<dbReference type="PROSITE" id="PS50042">
    <property type="entry name" value="CNMP_BINDING_3"/>
    <property type="match status" value="1"/>
</dbReference>
<dbReference type="SUPFAM" id="SSF51206">
    <property type="entry name" value="cAMP-binding domain-like"/>
    <property type="match status" value="1"/>
</dbReference>
<keyword evidence="3" id="KW-1185">Reference proteome</keyword>
<organism evidence="2 3">
    <name type="scientific">Seonamhaeicola marinus</name>
    <dbReference type="NCBI Taxonomy" id="1912246"/>
    <lineage>
        <taxon>Bacteria</taxon>
        <taxon>Pseudomonadati</taxon>
        <taxon>Bacteroidota</taxon>
        <taxon>Flavobacteriia</taxon>
        <taxon>Flavobacteriales</taxon>
        <taxon>Flavobacteriaceae</taxon>
    </lineage>
</organism>
<protein>
    <submittedName>
        <fullName evidence="2">Crp/Fnr family transcriptional regulator</fullName>
    </submittedName>
</protein>
<dbReference type="Pfam" id="PF00027">
    <property type="entry name" value="cNMP_binding"/>
    <property type="match status" value="1"/>
</dbReference>
<dbReference type="Proteomes" id="UP000323930">
    <property type="component" value="Unassembled WGS sequence"/>
</dbReference>
<dbReference type="RefSeq" id="WP_148543994.1">
    <property type="nucleotide sequence ID" value="NZ_VSDQ01000679.1"/>
</dbReference>
<dbReference type="InterPro" id="IPR014710">
    <property type="entry name" value="RmlC-like_jellyroll"/>
</dbReference>
<feature type="domain" description="Cyclic nucleotide-binding" evidence="1">
    <location>
        <begin position="10"/>
        <end position="112"/>
    </location>
</feature>
<evidence type="ECO:0000313" key="3">
    <source>
        <dbReference type="Proteomes" id="UP000323930"/>
    </source>
</evidence>
<evidence type="ECO:0000313" key="2">
    <source>
        <dbReference type="EMBL" id="TYA74752.1"/>
    </source>
</evidence>
<dbReference type="AlphaFoldDB" id="A0A5D0HZ29"/>
<accession>A0A5D0HZ29</accession>
<reference evidence="2 3" key="1">
    <citation type="submission" date="2019-08" db="EMBL/GenBank/DDBJ databases">
        <title>Seonamhaeicola sediminis sp. nov., isolated from marine sediment.</title>
        <authorList>
            <person name="Cao W.R."/>
        </authorList>
    </citation>
    <scope>NUCLEOTIDE SEQUENCE [LARGE SCALE GENOMIC DNA]</scope>
    <source>
        <strain evidence="2 3">B011</strain>
    </source>
</reference>
<dbReference type="OrthoDB" id="663011at2"/>
<proteinExistence type="predicted"/>
<dbReference type="EMBL" id="VSDQ01000679">
    <property type="protein sequence ID" value="TYA74752.1"/>
    <property type="molecule type" value="Genomic_DNA"/>
</dbReference>
<dbReference type="Gene3D" id="2.60.120.10">
    <property type="entry name" value="Jelly Rolls"/>
    <property type="match status" value="1"/>
</dbReference>
<evidence type="ECO:0000259" key="1">
    <source>
        <dbReference type="PROSITE" id="PS50042"/>
    </source>
</evidence>
<dbReference type="InterPro" id="IPR000595">
    <property type="entry name" value="cNMP-bd_dom"/>
</dbReference>
<name>A0A5D0HZ29_9FLAO</name>
<gene>
    <name evidence="2" type="ORF">FUA24_15700</name>
</gene>
<comment type="caution">
    <text evidence="2">The sequence shown here is derived from an EMBL/GenBank/DDBJ whole genome shotgun (WGS) entry which is preliminary data.</text>
</comment>
<sequence length="188" mass="21933">MQQIRDYFKTLVDIGDEDWAIFSSKLLESTHPKKEVITQKGKVENYLYFITEGSVRYFIPKIENDLTFAFAFENQFISAYDSFLNRTPSTYQIETLAPTKLWRISHADLNDVYKQTKVGNTIGRLAAENLFLLKSEREQSFLNESAEERYLALFKKRPNVIKDIPLKYIASYIGVTPQALSRIRKRIT</sequence>